<comment type="catalytic activity">
    <reaction evidence="8">
        <text>2 pyruvate + H(+) = (2S)-2-acetolactate + CO2</text>
        <dbReference type="Rhea" id="RHEA:25249"/>
        <dbReference type="ChEBI" id="CHEBI:15361"/>
        <dbReference type="ChEBI" id="CHEBI:15378"/>
        <dbReference type="ChEBI" id="CHEBI:16526"/>
        <dbReference type="ChEBI" id="CHEBI:58476"/>
        <dbReference type="EC" id="2.2.1.6"/>
    </reaction>
</comment>
<gene>
    <name evidence="10" type="ORF">F3J40_07665</name>
</gene>
<protein>
    <recommendedName>
        <fullName evidence="5">acetolactate synthase</fullName>
        <ecNumber evidence="5">2.2.1.6</ecNumber>
    </recommendedName>
</protein>
<evidence type="ECO:0000313" key="11">
    <source>
        <dbReference type="Proteomes" id="UP001515683"/>
    </source>
</evidence>
<dbReference type="EMBL" id="VWXF01000002">
    <property type="protein sequence ID" value="NIF21475.1"/>
    <property type="molecule type" value="Genomic_DNA"/>
</dbReference>
<evidence type="ECO:0000256" key="7">
    <source>
        <dbReference type="ARBA" id="ARBA00023304"/>
    </source>
</evidence>
<evidence type="ECO:0000256" key="2">
    <source>
        <dbReference type="ARBA" id="ARBA00005025"/>
    </source>
</evidence>
<dbReference type="PANTHER" id="PTHR30239">
    <property type="entry name" value="ACETOLACTATE SYNTHASE SMALL SUBUNIT"/>
    <property type="match status" value="1"/>
</dbReference>
<evidence type="ECO:0000313" key="10">
    <source>
        <dbReference type="EMBL" id="NIF21475.1"/>
    </source>
</evidence>
<comment type="similarity">
    <text evidence="3">Belongs to the acetolactate synthase small subunit family.</text>
</comment>
<comment type="caution">
    <text evidence="10">The sequence shown here is derived from an EMBL/GenBank/DDBJ whole genome shotgun (WGS) entry which is preliminary data.</text>
</comment>
<feature type="domain" description="ACT" evidence="9">
    <location>
        <begin position="8"/>
        <end position="81"/>
    </location>
</feature>
<name>A0ABX0RE27_9GAMM</name>
<keyword evidence="11" id="KW-1185">Reference proteome</keyword>
<evidence type="ECO:0000256" key="6">
    <source>
        <dbReference type="ARBA" id="ARBA00022605"/>
    </source>
</evidence>
<dbReference type="InterPro" id="IPR045865">
    <property type="entry name" value="ACT-like_dom_sf"/>
</dbReference>
<dbReference type="PANTHER" id="PTHR30239:SF4">
    <property type="entry name" value="ACETOLACTATE SYNTHASE ISOZYME 1 SMALL SUBUNIT"/>
    <property type="match status" value="1"/>
</dbReference>
<comment type="subunit">
    <text evidence="4">Dimer of large and small chains.</text>
</comment>
<dbReference type="Gene3D" id="3.30.70.260">
    <property type="match status" value="1"/>
</dbReference>
<keyword evidence="6" id="KW-0028">Amino-acid biosynthesis</keyword>
<evidence type="ECO:0000256" key="5">
    <source>
        <dbReference type="ARBA" id="ARBA00013145"/>
    </source>
</evidence>
<dbReference type="InterPro" id="IPR004789">
    <property type="entry name" value="Acetalactate_synth_ssu"/>
</dbReference>
<evidence type="ECO:0000256" key="3">
    <source>
        <dbReference type="ARBA" id="ARBA00006341"/>
    </source>
</evidence>
<evidence type="ECO:0000259" key="9">
    <source>
        <dbReference type="PROSITE" id="PS51671"/>
    </source>
</evidence>
<dbReference type="InterPro" id="IPR002912">
    <property type="entry name" value="ACT_dom"/>
</dbReference>
<dbReference type="Pfam" id="PF22629">
    <property type="entry name" value="ACT_AHAS_ss"/>
    <property type="match status" value="1"/>
</dbReference>
<dbReference type="InterPro" id="IPR039557">
    <property type="entry name" value="AHAS_ACT"/>
</dbReference>
<dbReference type="EC" id="2.2.1.6" evidence="5"/>
<dbReference type="SUPFAM" id="SSF55021">
    <property type="entry name" value="ACT-like"/>
    <property type="match status" value="1"/>
</dbReference>
<evidence type="ECO:0000256" key="4">
    <source>
        <dbReference type="ARBA" id="ARBA00011744"/>
    </source>
</evidence>
<comment type="pathway">
    <text evidence="2">Amino-acid biosynthesis; L-valine biosynthesis; L-valine from pyruvate: step 1/4.</text>
</comment>
<dbReference type="Proteomes" id="UP001515683">
    <property type="component" value="Unassembled WGS sequence"/>
</dbReference>
<dbReference type="PROSITE" id="PS51671">
    <property type="entry name" value="ACT"/>
    <property type="match status" value="1"/>
</dbReference>
<keyword evidence="7" id="KW-0100">Branched-chain amino acid biosynthesis</keyword>
<dbReference type="InterPro" id="IPR054480">
    <property type="entry name" value="AHAS_small-like_ACT"/>
</dbReference>
<evidence type="ECO:0000256" key="8">
    <source>
        <dbReference type="ARBA" id="ARBA00048670"/>
    </source>
</evidence>
<comment type="pathway">
    <text evidence="1">Amino-acid biosynthesis; L-isoleucine biosynthesis; L-isoleucine from 2-oxobutanoate: step 1/4.</text>
</comment>
<evidence type="ECO:0000256" key="1">
    <source>
        <dbReference type="ARBA" id="ARBA00004974"/>
    </source>
</evidence>
<proteinExistence type="inferred from homology"/>
<dbReference type="CDD" id="cd04878">
    <property type="entry name" value="ACT_AHAS"/>
    <property type="match status" value="1"/>
</dbReference>
<sequence length="98" mass="11034">MQPGNFETLRLQVHNHPGTMSHICGLFSRRAFNLEGIVCVPAEDNRTSTILLQVRESGDLEQIIRQLSKLEDVIRVETCNKLQSVFNTLTHASLDTAE</sequence>
<organism evidence="10 11">
    <name type="scientific">Candidatus Pantoea multigeneris</name>
    <dbReference type="NCBI Taxonomy" id="2608357"/>
    <lineage>
        <taxon>Bacteria</taxon>
        <taxon>Pseudomonadati</taxon>
        <taxon>Pseudomonadota</taxon>
        <taxon>Gammaproteobacteria</taxon>
        <taxon>Enterobacterales</taxon>
        <taxon>Erwiniaceae</taxon>
        <taxon>Pantoea</taxon>
    </lineage>
</organism>
<dbReference type="RefSeq" id="WP_167013420.1">
    <property type="nucleotide sequence ID" value="NZ_VWXF01000002.1"/>
</dbReference>
<reference evidence="10 11" key="1">
    <citation type="journal article" date="2019" name="bioRxiv">
        <title>Bacteria contribute to plant secondary compound degradation in a generalist herbivore system.</title>
        <authorList>
            <person name="Francoeur C.B."/>
            <person name="Khadempour L."/>
            <person name="Moreira-Soto R.D."/>
            <person name="Gotting K."/>
            <person name="Book A.J."/>
            <person name="Pinto-Tomas A.A."/>
            <person name="Keefover-Ring K."/>
            <person name="Currie C.R."/>
        </authorList>
    </citation>
    <scope>NUCLEOTIDE SEQUENCE [LARGE SCALE GENOMIC DNA]</scope>
    <source>
        <strain evidence="10">Acro-835</strain>
    </source>
</reference>
<accession>A0ABX0RE27</accession>